<dbReference type="Proteomes" id="UP001364211">
    <property type="component" value="Unassembled WGS sequence"/>
</dbReference>
<dbReference type="InterPro" id="IPR050197">
    <property type="entry name" value="Aldolase_class_II_sugar_metab"/>
</dbReference>
<sequence length="221" mass="23461">MTSEHDPARELLCTVSRRMVRDGLVVGTSGNLSLRTGELVALTPSGVDYETMTAEDVVLVDDSGAVVAGTRAPTSELALHLAAHRRPGTVAVVHTHSPAAVALSLLTDHVPPVHYQIAMFGGAVRVADYAPFGSDELVANTMAALGDASAVVLGHHGTLVLADTLGAAYDGARQLEWLCDVWLRARPVGEPRLLSAEEISEALRRFARQRRTVRATTPGTR</sequence>
<keyword evidence="5" id="KW-1185">Reference proteome</keyword>
<organism evidence="4 5">
    <name type="scientific">Pseudonocardia spirodelae</name>
    <dbReference type="NCBI Taxonomy" id="3133431"/>
    <lineage>
        <taxon>Bacteria</taxon>
        <taxon>Bacillati</taxon>
        <taxon>Actinomycetota</taxon>
        <taxon>Actinomycetes</taxon>
        <taxon>Pseudonocardiales</taxon>
        <taxon>Pseudonocardiaceae</taxon>
        <taxon>Pseudonocardia</taxon>
    </lineage>
</organism>
<dbReference type="SMART" id="SM01007">
    <property type="entry name" value="Aldolase_II"/>
    <property type="match status" value="1"/>
</dbReference>
<feature type="domain" description="Class II aldolase/adducin N-terminal" evidence="3">
    <location>
        <begin position="10"/>
        <end position="183"/>
    </location>
</feature>
<proteinExistence type="predicted"/>
<evidence type="ECO:0000259" key="3">
    <source>
        <dbReference type="SMART" id="SM01007"/>
    </source>
</evidence>
<accession>A0ABU8T8R9</accession>
<dbReference type="PANTHER" id="PTHR22789:SF0">
    <property type="entry name" value="3-OXO-TETRONATE 4-PHOSPHATE DECARBOXYLASE-RELATED"/>
    <property type="match status" value="1"/>
</dbReference>
<keyword evidence="2" id="KW-0456">Lyase</keyword>
<dbReference type="EMBL" id="JBBJUP010000010">
    <property type="protein sequence ID" value="MEJ8280023.1"/>
    <property type="molecule type" value="Genomic_DNA"/>
</dbReference>
<name>A0ABU8T8R9_9PSEU</name>
<dbReference type="PANTHER" id="PTHR22789">
    <property type="entry name" value="FUCULOSE PHOSPHATE ALDOLASE"/>
    <property type="match status" value="1"/>
</dbReference>
<gene>
    <name evidence="4" type="ORF">WJX68_13845</name>
</gene>
<protein>
    <submittedName>
        <fullName evidence="4">Class II aldolase/adducin family protein</fullName>
    </submittedName>
</protein>
<comment type="caution">
    <text evidence="4">The sequence shown here is derived from an EMBL/GenBank/DDBJ whole genome shotgun (WGS) entry which is preliminary data.</text>
</comment>
<evidence type="ECO:0000256" key="1">
    <source>
        <dbReference type="ARBA" id="ARBA00022723"/>
    </source>
</evidence>
<dbReference type="Gene3D" id="3.40.225.10">
    <property type="entry name" value="Class II aldolase/adducin N-terminal domain"/>
    <property type="match status" value="1"/>
</dbReference>
<dbReference type="Pfam" id="PF00596">
    <property type="entry name" value="Aldolase_II"/>
    <property type="match status" value="1"/>
</dbReference>
<keyword evidence="1" id="KW-0479">Metal-binding</keyword>
<evidence type="ECO:0000256" key="2">
    <source>
        <dbReference type="ARBA" id="ARBA00023239"/>
    </source>
</evidence>
<evidence type="ECO:0000313" key="4">
    <source>
        <dbReference type="EMBL" id="MEJ8280023.1"/>
    </source>
</evidence>
<reference evidence="4 5" key="1">
    <citation type="submission" date="2024-03" db="EMBL/GenBank/DDBJ databases">
        <title>Draft genome sequence of Pseudonocardia sp. DW16-2.</title>
        <authorList>
            <person name="Duangmal K."/>
        </authorList>
    </citation>
    <scope>NUCLEOTIDE SEQUENCE [LARGE SCALE GENOMIC DNA]</scope>
    <source>
        <strain evidence="4 5">DW16-2</strain>
    </source>
</reference>
<dbReference type="SUPFAM" id="SSF53639">
    <property type="entry name" value="AraD/HMP-PK domain-like"/>
    <property type="match status" value="1"/>
</dbReference>
<evidence type="ECO:0000313" key="5">
    <source>
        <dbReference type="Proteomes" id="UP001364211"/>
    </source>
</evidence>
<dbReference type="InterPro" id="IPR036409">
    <property type="entry name" value="Aldolase_II/adducin_N_sf"/>
</dbReference>
<dbReference type="InterPro" id="IPR001303">
    <property type="entry name" value="Aldolase_II/adducin_N"/>
</dbReference>